<evidence type="ECO:0000313" key="4">
    <source>
        <dbReference type="Proteomes" id="UP000217289"/>
    </source>
</evidence>
<dbReference type="KEGG" id="mbd:MEBOL_000056"/>
<dbReference type="GO" id="GO:0000160">
    <property type="term" value="P:phosphorelay signal transduction system"/>
    <property type="evidence" value="ECO:0007669"/>
    <property type="project" value="InterPro"/>
</dbReference>
<reference evidence="3 4" key="1">
    <citation type="submission" date="2017-06" db="EMBL/GenBank/DDBJ databases">
        <authorList>
            <person name="Kim H.J."/>
            <person name="Triplett B.A."/>
        </authorList>
    </citation>
    <scope>NUCLEOTIDE SEQUENCE [LARGE SCALE GENOMIC DNA]</scope>
    <source>
        <strain evidence="3 4">DSM 14713</strain>
    </source>
</reference>
<gene>
    <name evidence="3" type="ORF">MEBOL_000056</name>
</gene>
<protein>
    <recommendedName>
        <fullName evidence="2">Response regulatory domain-containing protein</fullName>
    </recommendedName>
</protein>
<dbReference type="EMBL" id="CP022163">
    <property type="protein sequence ID" value="ATB26628.1"/>
    <property type="molecule type" value="Genomic_DNA"/>
</dbReference>
<name>A0A286SGA8_9BACT</name>
<evidence type="ECO:0000259" key="2">
    <source>
        <dbReference type="PROSITE" id="PS50110"/>
    </source>
</evidence>
<sequence length="162" mass="18015">MSANAVWAQRQESGQAGQGVFWGEPRRQALVYPGQVLLIESLKARCQAIRDMLERERFGCGVVQDAREVAPLAERLLLGQHRMPELLICNARMLDDAGLAALVRLSTSRPHLPIIVFSVFSNPRLRASMARLRGACVFDQHFGLGDLRDACLALSTFSRRSL</sequence>
<evidence type="ECO:0000256" key="1">
    <source>
        <dbReference type="PROSITE-ProRule" id="PRU00169"/>
    </source>
</evidence>
<dbReference type="AlphaFoldDB" id="A0A286SGA8"/>
<keyword evidence="4" id="KW-1185">Reference proteome</keyword>
<accession>A0A286SGA8</accession>
<proteinExistence type="predicted"/>
<dbReference type="CDD" id="cd00156">
    <property type="entry name" value="REC"/>
    <property type="match status" value="1"/>
</dbReference>
<dbReference type="RefSeq" id="WP_157774685.1">
    <property type="nucleotide sequence ID" value="NZ_CP022163.1"/>
</dbReference>
<dbReference type="InterPro" id="IPR001789">
    <property type="entry name" value="Sig_transdc_resp-reg_receiver"/>
</dbReference>
<dbReference type="PROSITE" id="PS50110">
    <property type="entry name" value="RESPONSE_REGULATORY"/>
    <property type="match status" value="1"/>
</dbReference>
<evidence type="ECO:0000313" key="3">
    <source>
        <dbReference type="EMBL" id="ATB26628.1"/>
    </source>
</evidence>
<dbReference type="Proteomes" id="UP000217289">
    <property type="component" value="Chromosome"/>
</dbReference>
<organism evidence="3 4">
    <name type="scientific">Melittangium boletus DSM 14713</name>
    <dbReference type="NCBI Taxonomy" id="1294270"/>
    <lineage>
        <taxon>Bacteria</taxon>
        <taxon>Pseudomonadati</taxon>
        <taxon>Myxococcota</taxon>
        <taxon>Myxococcia</taxon>
        <taxon>Myxococcales</taxon>
        <taxon>Cystobacterineae</taxon>
        <taxon>Archangiaceae</taxon>
        <taxon>Melittangium</taxon>
    </lineage>
</organism>
<dbReference type="InterPro" id="IPR011006">
    <property type="entry name" value="CheY-like_superfamily"/>
</dbReference>
<dbReference type="SUPFAM" id="SSF52172">
    <property type="entry name" value="CheY-like"/>
    <property type="match status" value="1"/>
</dbReference>
<dbReference type="Pfam" id="PF00072">
    <property type="entry name" value="Response_reg"/>
    <property type="match status" value="1"/>
</dbReference>
<feature type="domain" description="Response regulatory" evidence="2">
    <location>
        <begin position="35"/>
        <end position="155"/>
    </location>
</feature>
<dbReference type="OrthoDB" id="5519202at2"/>
<dbReference type="Gene3D" id="3.40.50.2300">
    <property type="match status" value="1"/>
</dbReference>
<comment type="caution">
    <text evidence="1">Lacks conserved residue(s) required for the propagation of feature annotation.</text>
</comment>